<reference evidence="1 2" key="1">
    <citation type="submission" date="2011-06" db="EMBL/GenBank/DDBJ databases">
        <title>Two lysogenic phages can combine to generate a single lytic phage.</title>
        <authorList>
            <person name="Petrovski S."/>
        </authorList>
    </citation>
    <scope>NUCLEOTIDE SEQUENCE [LARGE SCALE GENOMIC DNA]</scope>
</reference>
<accession>G9FH38</accession>
<dbReference type="GeneID" id="11541258"/>
<protein>
    <submittedName>
        <fullName evidence="1">Uncharacterized protein</fullName>
    </submittedName>
</protein>
<organism evidence="1 2">
    <name type="scientific">Rhodococcus phage REQ2</name>
    <dbReference type="NCBI Taxonomy" id="1109713"/>
    <lineage>
        <taxon>Viruses</taxon>
        <taxon>Duplodnaviria</taxon>
        <taxon>Heunggongvirae</taxon>
        <taxon>Uroviricota</taxon>
        <taxon>Caudoviricetes</taxon>
        <taxon>Caudoviricetes incertae sedis</taxon>
        <taxon>Melbournevirus</taxon>
        <taxon>Melbournevirus REQ2</taxon>
    </lineage>
</organism>
<dbReference type="EMBL" id="JN116823">
    <property type="protein sequence ID" value="AEV51867.1"/>
    <property type="molecule type" value="Genomic_DNA"/>
</dbReference>
<evidence type="ECO:0000313" key="2">
    <source>
        <dbReference type="Proteomes" id="UP000005427"/>
    </source>
</evidence>
<dbReference type="RefSeq" id="YP_005087057.1">
    <property type="nucleotide sequence ID" value="NC_016652.1"/>
</dbReference>
<dbReference type="Proteomes" id="UP000005427">
    <property type="component" value="Segment"/>
</dbReference>
<sequence>MTKRLVSFDDEVEGTGLPAVVEERIGEKVLEVGNATYGPDAIAASIANSESSASNAVQQIVDSSLVAFAPEGVVRRVLIGSNLTAARPDYAGPVNWVQSVSLGAVPINIRDGDEITYVEAAPVPWSPAMLPNLSAWYDAQTLQGSADSAVGQWDDLSGHGRHMIQATSGSRPLLRASGLNGHKSVQFDGTDDNMRAAIDSYTGVWTVYVVGQWTAATLSSSQWMLDGLSVDNSGTRLGFYRSSVGFAISRGSNLVSPSADNLVHRHKLVYTGTSTITTDGTQIASGGTGTNMETSSLMVGGRGNLSSWFAGHVGELIYVQGTVSAEDDAKMTTYLRGRWGVS</sequence>
<dbReference type="KEGG" id="vg:11541258"/>
<keyword evidence="2" id="KW-1185">Reference proteome</keyword>
<evidence type="ECO:0000313" key="1">
    <source>
        <dbReference type="EMBL" id="AEV51867.1"/>
    </source>
</evidence>
<name>G9FH38_9CAUD</name>
<proteinExistence type="predicted"/>